<comment type="caution">
    <text evidence="2">The sequence shown here is derived from an EMBL/GenBank/DDBJ whole genome shotgun (WGS) entry which is preliminary data.</text>
</comment>
<dbReference type="PANTHER" id="PTHR42972">
    <property type="entry name" value="TOL-PAL SYSTEM PROTEIN TOLB"/>
    <property type="match status" value="1"/>
</dbReference>
<dbReference type="OMA" id="GNDCPAN"/>
<reference evidence="2 3" key="1">
    <citation type="submission" date="2015-12" db="EMBL/GenBank/DDBJ databases">
        <title>The genome of Folsomia candida.</title>
        <authorList>
            <person name="Faddeeva A."/>
            <person name="Derks M.F."/>
            <person name="Anvar Y."/>
            <person name="Smit S."/>
            <person name="Van Straalen N."/>
            <person name="Roelofs D."/>
        </authorList>
    </citation>
    <scope>NUCLEOTIDE SEQUENCE [LARGE SCALE GENOMIC DNA]</scope>
    <source>
        <strain evidence="2 3">VU population</strain>
        <tissue evidence="2">Whole body</tissue>
    </source>
</reference>
<proteinExistence type="predicted"/>
<sequence length="306" mass="32967">MARRGLLALFLVLSLSQTNAQQQLQRYNIDPSKTTVSGISSGGIMAIQYHFAHSTRVHGAGVYATVPYMCGFGGVAAATTCMSTPNLVNIPFLISEANAMASQGYIDNPNNVQGDPVYIYHGSQDSVVRPGSGPNVREVYQHFGARIVSKFDIASDHAQPTNNYGSACGSSAENTAWISNCNYQGAFEMLNHLYGGSLRRPDGNTVANGDFILFSQSEFFNFAPSLSSMDTAGYVYVPTGCIDKTTPCALHIAFHGCVQNRAAVGDVYARRAGYLEVAELNNIVVLFPQTIASTLLGNPNGCWDWY</sequence>
<accession>A0A226EXY5</accession>
<name>A0A226EXY5_FOLCA</name>
<protein>
    <submittedName>
        <fullName evidence="2">Poly(3-hydroxyalkanoate) depolymerase C</fullName>
    </submittedName>
</protein>
<dbReference type="Gene3D" id="3.40.50.1820">
    <property type="entry name" value="alpha/beta hydrolase"/>
    <property type="match status" value="2"/>
</dbReference>
<dbReference type="OrthoDB" id="6020543at2759"/>
<organism evidence="2 3">
    <name type="scientific">Folsomia candida</name>
    <name type="common">Springtail</name>
    <dbReference type="NCBI Taxonomy" id="158441"/>
    <lineage>
        <taxon>Eukaryota</taxon>
        <taxon>Metazoa</taxon>
        <taxon>Ecdysozoa</taxon>
        <taxon>Arthropoda</taxon>
        <taxon>Hexapoda</taxon>
        <taxon>Collembola</taxon>
        <taxon>Entomobryomorpha</taxon>
        <taxon>Isotomoidea</taxon>
        <taxon>Isotomidae</taxon>
        <taxon>Proisotominae</taxon>
        <taxon>Folsomia</taxon>
    </lineage>
</organism>
<keyword evidence="1" id="KW-0732">Signal</keyword>
<dbReference type="InterPro" id="IPR029058">
    <property type="entry name" value="AB_hydrolase_fold"/>
</dbReference>
<dbReference type="SUPFAM" id="SSF53474">
    <property type="entry name" value="alpha/beta-Hydrolases"/>
    <property type="match status" value="1"/>
</dbReference>
<evidence type="ECO:0000313" key="3">
    <source>
        <dbReference type="Proteomes" id="UP000198287"/>
    </source>
</evidence>
<dbReference type="Proteomes" id="UP000198287">
    <property type="component" value="Unassembled WGS sequence"/>
</dbReference>
<feature type="chain" id="PRO_5012850210" evidence="1">
    <location>
        <begin position="21"/>
        <end position="306"/>
    </location>
</feature>
<dbReference type="AlphaFoldDB" id="A0A226EXY5"/>
<keyword evidence="3" id="KW-1185">Reference proteome</keyword>
<evidence type="ECO:0000256" key="1">
    <source>
        <dbReference type="SAM" id="SignalP"/>
    </source>
</evidence>
<dbReference type="PANTHER" id="PTHR42972:SF8">
    <property type="entry name" value="POLYHYDROXYBUTYRATE DEPOLYMERASE"/>
    <property type="match status" value="1"/>
</dbReference>
<feature type="signal peptide" evidence="1">
    <location>
        <begin position="1"/>
        <end position="20"/>
    </location>
</feature>
<evidence type="ECO:0000313" key="2">
    <source>
        <dbReference type="EMBL" id="OXA62027.1"/>
    </source>
</evidence>
<gene>
    <name evidence="2" type="ORF">Fcan01_02751</name>
</gene>
<dbReference type="EMBL" id="LNIX01000001">
    <property type="protein sequence ID" value="OXA62027.1"/>
    <property type="molecule type" value="Genomic_DNA"/>
</dbReference>